<evidence type="ECO:0000313" key="2">
    <source>
        <dbReference type="EMBL" id="KIJ36148.1"/>
    </source>
</evidence>
<organism evidence="2 3">
    <name type="scientific">Sphaerobolus stellatus (strain SS14)</name>
    <dbReference type="NCBI Taxonomy" id="990650"/>
    <lineage>
        <taxon>Eukaryota</taxon>
        <taxon>Fungi</taxon>
        <taxon>Dikarya</taxon>
        <taxon>Basidiomycota</taxon>
        <taxon>Agaricomycotina</taxon>
        <taxon>Agaricomycetes</taxon>
        <taxon>Phallomycetidae</taxon>
        <taxon>Geastrales</taxon>
        <taxon>Sphaerobolaceae</taxon>
        <taxon>Sphaerobolus</taxon>
    </lineage>
</organism>
<evidence type="ECO:0000313" key="3">
    <source>
        <dbReference type="Proteomes" id="UP000054279"/>
    </source>
</evidence>
<gene>
    <name evidence="2" type="ORF">M422DRAFT_261475</name>
</gene>
<feature type="region of interest" description="Disordered" evidence="1">
    <location>
        <begin position="1"/>
        <end position="26"/>
    </location>
</feature>
<dbReference type="OrthoDB" id="3232711at2759"/>
<accession>A0A0C9U082</accession>
<evidence type="ECO:0000256" key="1">
    <source>
        <dbReference type="SAM" id="MobiDB-lite"/>
    </source>
</evidence>
<reference evidence="2 3" key="1">
    <citation type="submission" date="2014-06" db="EMBL/GenBank/DDBJ databases">
        <title>Evolutionary Origins and Diversification of the Mycorrhizal Mutualists.</title>
        <authorList>
            <consortium name="DOE Joint Genome Institute"/>
            <consortium name="Mycorrhizal Genomics Consortium"/>
            <person name="Kohler A."/>
            <person name="Kuo A."/>
            <person name="Nagy L.G."/>
            <person name="Floudas D."/>
            <person name="Copeland A."/>
            <person name="Barry K.W."/>
            <person name="Cichocki N."/>
            <person name="Veneault-Fourrey C."/>
            <person name="LaButti K."/>
            <person name="Lindquist E.A."/>
            <person name="Lipzen A."/>
            <person name="Lundell T."/>
            <person name="Morin E."/>
            <person name="Murat C."/>
            <person name="Riley R."/>
            <person name="Ohm R."/>
            <person name="Sun H."/>
            <person name="Tunlid A."/>
            <person name="Henrissat B."/>
            <person name="Grigoriev I.V."/>
            <person name="Hibbett D.S."/>
            <person name="Martin F."/>
        </authorList>
    </citation>
    <scope>NUCLEOTIDE SEQUENCE [LARGE SCALE GENOMIC DNA]</scope>
    <source>
        <strain evidence="2 3">SS14</strain>
    </source>
</reference>
<name>A0A0C9U082_SPHS4</name>
<sequence>MQEEAVEKNTTCMDDMNSKGKQSLQHSARLTGTARINIGLDLEMQLQNICAKIALSPEPTMEIEHPYALQEEETLRLPSDLNHGDQEQLGLKELVIIDHQLQICVAYDAMKKLHNTMELKSFFAAIQRAGKQVDKWMEVYWNSQKAMIQSRGSKEPIEGKLHVLHDDDCVMLSKWMEQHRYWQTQCQRAEAEAAADSIGGRTELPWIWKMNYPDKINDVIAEAIKECTLEDWHSNPITLIRLEWLHAQASRDRFLKELKLLQAESECAVKAFQHFERQWKGKAEMW</sequence>
<protein>
    <submittedName>
        <fullName evidence="2">Uncharacterized protein</fullName>
    </submittedName>
</protein>
<proteinExistence type="predicted"/>
<dbReference type="Proteomes" id="UP000054279">
    <property type="component" value="Unassembled WGS sequence"/>
</dbReference>
<dbReference type="EMBL" id="KN837181">
    <property type="protein sequence ID" value="KIJ36148.1"/>
    <property type="molecule type" value="Genomic_DNA"/>
</dbReference>
<dbReference type="HOGENOM" id="CLU_973758_0_0_1"/>
<keyword evidence="3" id="KW-1185">Reference proteome</keyword>
<dbReference type="AlphaFoldDB" id="A0A0C9U082"/>